<gene>
    <name evidence="5" type="ORF">I0K15_07895</name>
</gene>
<evidence type="ECO:0000256" key="3">
    <source>
        <dbReference type="ARBA" id="ARBA00023251"/>
    </source>
</evidence>
<name>A0A7S9LUM3_9RHOB</name>
<dbReference type="InterPro" id="IPR000335">
    <property type="entry name" value="Bleomycin-R"/>
</dbReference>
<accession>A0A7S9LUM3</accession>
<dbReference type="Gene3D" id="3.10.180.10">
    <property type="entry name" value="2,3-Dihydroxybiphenyl 1,2-Dioxygenase, domain 1"/>
    <property type="match status" value="1"/>
</dbReference>
<evidence type="ECO:0000256" key="1">
    <source>
        <dbReference type="ARBA" id="ARBA00011051"/>
    </source>
</evidence>
<keyword evidence="6" id="KW-1185">Reference proteome</keyword>
<evidence type="ECO:0000313" key="5">
    <source>
        <dbReference type="EMBL" id="QPH55637.1"/>
    </source>
</evidence>
<dbReference type="Pfam" id="PF20066">
    <property type="entry name" value="Glyoxalase_8"/>
    <property type="match status" value="1"/>
</dbReference>
<dbReference type="KEGG" id="poz:I0K15_07895"/>
<dbReference type="InterPro" id="IPR045517">
    <property type="entry name" value="Glyoxalase_8"/>
</dbReference>
<dbReference type="Pfam" id="PF19581">
    <property type="entry name" value="Glyoxalase_7"/>
    <property type="match status" value="1"/>
</dbReference>
<dbReference type="SUPFAM" id="SSF54593">
    <property type="entry name" value="Glyoxalase/Bleomycin resistance protein/Dihydroxybiphenyl dioxygenase"/>
    <property type="match status" value="1"/>
</dbReference>
<evidence type="ECO:0000256" key="2">
    <source>
        <dbReference type="ARBA" id="ARBA00021572"/>
    </source>
</evidence>
<dbReference type="Proteomes" id="UP000594800">
    <property type="component" value="Chromosome"/>
</dbReference>
<dbReference type="RefSeq" id="WP_196104899.1">
    <property type="nucleotide sequence ID" value="NZ_CP064942.1"/>
</dbReference>
<evidence type="ECO:0000313" key="6">
    <source>
        <dbReference type="Proteomes" id="UP000594800"/>
    </source>
</evidence>
<proteinExistence type="inferred from homology"/>
<evidence type="ECO:0000259" key="4">
    <source>
        <dbReference type="PROSITE" id="PS51819"/>
    </source>
</evidence>
<comment type="similarity">
    <text evidence="1">Belongs to the bleomycin resistance protein family.</text>
</comment>
<dbReference type="InterPro" id="IPR037523">
    <property type="entry name" value="VOC_core"/>
</dbReference>
<dbReference type="GO" id="GO:0046677">
    <property type="term" value="P:response to antibiotic"/>
    <property type="evidence" value="ECO:0007669"/>
    <property type="project" value="UniProtKB-KW"/>
</dbReference>
<keyword evidence="3" id="KW-0046">Antibiotic resistance</keyword>
<dbReference type="AlphaFoldDB" id="A0A7S9LUM3"/>
<sequence>MRTYLDAKAMAKSLRTSMAERQIDLTHSECLELVSRQFGLNDWNVLSAKIDVAQAARPAVDLKVPIPILRIFSPAKATEFYVDFLGFGVDWEHRFSKNAPLYMQISRGQTVLHLSEHHGDASPGGTVFVWMEGIEAYHAELISKNYAYNRPGIEDAPWNARVMHALDPFGNRLRFSELKQSGH</sequence>
<reference evidence="5 6" key="1">
    <citation type="submission" date="2020-11" db="EMBL/GenBank/DDBJ databases">
        <title>Description of Pontivivens ytuae sp. nov. isolated from deep sea sediment of Mariana Trench.</title>
        <authorList>
            <person name="Wang Z."/>
            <person name="Sun Q.-L."/>
            <person name="Xu X.-D."/>
            <person name="Tang Y.-Z."/>
            <person name="Zhang J."/>
        </authorList>
    </citation>
    <scope>NUCLEOTIDE SEQUENCE [LARGE SCALE GENOMIC DNA]</scope>
    <source>
        <strain evidence="5 6">MT2928</strain>
    </source>
</reference>
<protein>
    <recommendedName>
        <fullName evidence="2">Bleomycin resistance protein</fullName>
    </recommendedName>
</protein>
<dbReference type="CDD" id="cd08349">
    <property type="entry name" value="BLMA_like"/>
    <property type="match status" value="1"/>
</dbReference>
<dbReference type="PROSITE" id="PS51819">
    <property type="entry name" value="VOC"/>
    <property type="match status" value="1"/>
</dbReference>
<dbReference type="EMBL" id="CP064942">
    <property type="protein sequence ID" value="QPH55637.1"/>
    <property type="molecule type" value="Genomic_DNA"/>
</dbReference>
<feature type="domain" description="VOC" evidence="4">
    <location>
        <begin position="63"/>
        <end position="178"/>
    </location>
</feature>
<organism evidence="5 6">
    <name type="scientific">Pontivivens ytuae</name>
    <dbReference type="NCBI Taxonomy" id="2789856"/>
    <lineage>
        <taxon>Bacteria</taxon>
        <taxon>Pseudomonadati</taxon>
        <taxon>Pseudomonadota</taxon>
        <taxon>Alphaproteobacteria</taxon>
        <taxon>Rhodobacterales</taxon>
        <taxon>Paracoccaceae</taxon>
        <taxon>Pontivivens</taxon>
    </lineage>
</organism>
<dbReference type="InterPro" id="IPR029068">
    <property type="entry name" value="Glyas_Bleomycin-R_OHBP_Dase"/>
</dbReference>